<evidence type="ECO:0000313" key="4">
    <source>
        <dbReference type="Proteomes" id="UP000035740"/>
    </source>
</evidence>
<keyword evidence="1" id="KW-0472">Membrane</keyword>
<dbReference type="Proteomes" id="UP000035740">
    <property type="component" value="Chromosome 3"/>
</dbReference>
<evidence type="ECO:0000313" key="3">
    <source>
        <dbReference type="EMBL" id="KMT16442.1"/>
    </source>
</evidence>
<dbReference type="Gramene" id="KMT16442">
    <property type="protein sequence ID" value="KMT16442"/>
    <property type="gene ID" value="BVRB_3g050650"/>
</dbReference>
<proteinExistence type="predicted"/>
<gene>
    <name evidence="3" type="ORF">BVRB_3g050650</name>
</gene>
<protein>
    <recommendedName>
        <fullName evidence="5">Kazal-like domain-containing protein</fullName>
    </recommendedName>
</protein>
<dbReference type="PANTHER" id="PTHR34376:SF2">
    <property type="entry name" value="SERINE PROTEASE INHIBITOR, KAZAL-TYPE FAMILY PROTEIN"/>
    <property type="match status" value="1"/>
</dbReference>
<dbReference type="OMA" id="EHDEPSI"/>
<feature type="chain" id="PRO_5005295960" description="Kazal-like domain-containing protein" evidence="2">
    <location>
        <begin position="28"/>
        <end position="130"/>
    </location>
</feature>
<dbReference type="EMBL" id="KQ090056">
    <property type="protein sequence ID" value="KMT16442.1"/>
    <property type="molecule type" value="Genomic_DNA"/>
</dbReference>
<feature type="signal peptide" evidence="2">
    <location>
        <begin position="1"/>
        <end position="27"/>
    </location>
</feature>
<dbReference type="KEGG" id="bvg:104888118"/>
<accession>A0A0J8CS61</accession>
<keyword evidence="4" id="KW-1185">Reference proteome</keyword>
<dbReference type="eggNOG" id="ENOG502S3PN">
    <property type="taxonomic scope" value="Eukaryota"/>
</dbReference>
<keyword evidence="1" id="KW-0812">Transmembrane</keyword>
<sequence>MFPNNPKFSLLILLSLFLISFLQFAKSETQPSVIQLPSDFAGNHDICSPEEFTGKSCPVKCFRPDPVCGENGVTYWCGCADAHCAGTRVAKLGFCQVGNGGSGPLSGQALLLVHMVWLIVLGFSLLCGLL</sequence>
<dbReference type="PANTHER" id="PTHR34376">
    <property type="entry name" value="SERINE PROTEASE INHIBITOR, KAZAL-TYPE FAMILY PROTEIN"/>
    <property type="match status" value="1"/>
</dbReference>
<organism evidence="3 4">
    <name type="scientific">Beta vulgaris subsp. vulgaris</name>
    <name type="common">Beet</name>
    <dbReference type="NCBI Taxonomy" id="3555"/>
    <lineage>
        <taxon>Eukaryota</taxon>
        <taxon>Viridiplantae</taxon>
        <taxon>Streptophyta</taxon>
        <taxon>Embryophyta</taxon>
        <taxon>Tracheophyta</taxon>
        <taxon>Spermatophyta</taxon>
        <taxon>Magnoliopsida</taxon>
        <taxon>eudicotyledons</taxon>
        <taxon>Gunneridae</taxon>
        <taxon>Pentapetalae</taxon>
        <taxon>Caryophyllales</taxon>
        <taxon>Chenopodiaceae</taxon>
        <taxon>Betoideae</taxon>
        <taxon>Beta</taxon>
    </lineage>
</organism>
<reference evidence="3 4" key="1">
    <citation type="journal article" date="2014" name="Nature">
        <title>The genome of the recently domesticated crop plant sugar beet (Beta vulgaris).</title>
        <authorList>
            <person name="Dohm J.C."/>
            <person name="Minoche A.E."/>
            <person name="Holtgrawe D."/>
            <person name="Capella-Gutierrez S."/>
            <person name="Zakrzewski F."/>
            <person name="Tafer H."/>
            <person name="Rupp O."/>
            <person name="Sorensen T.R."/>
            <person name="Stracke R."/>
            <person name="Reinhardt R."/>
            <person name="Goesmann A."/>
            <person name="Kraft T."/>
            <person name="Schulz B."/>
            <person name="Stadler P.F."/>
            <person name="Schmidt T."/>
            <person name="Gabaldon T."/>
            <person name="Lehrach H."/>
            <person name="Weisshaar B."/>
            <person name="Himmelbauer H."/>
        </authorList>
    </citation>
    <scope>NUCLEOTIDE SEQUENCE [LARGE SCALE GENOMIC DNA]</scope>
    <source>
        <tissue evidence="3">Taproot</tissue>
    </source>
</reference>
<evidence type="ECO:0008006" key="5">
    <source>
        <dbReference type="Google" id="ProtNLM"/>
    </source>
</evidence>
<dbReference type="OrthoDB" id="1916993at2759"/>
<dbReference type="AlphaFoldDB" id="A0A0J8CS61"/>
<keyword evidence="1" id="KW-1133">Transmembrane helix</keyword>
<feature type="transmembrane region" description="Helical" evidence="1">
    <location>
        <begin position="109"/>
        <end position="129"/>
    </location>
</feature>
<evidence type="ECO:0000256" key="2">
    <source>
        <dbReference type="SAM" id="SignalP"/>
    </source>
</evidence>
<evidence type="ECO:0000256" key="1">
    <source>
        <dbReference type="SAM" id="Phobius"/>
    </source>
</evidence>
<keyword evidence="2" id="KW-0732">Signal</keyword>
<name>A0A0J8CS61_BETVV</name>